<gene>
    <name evidence="3" type="ORF">GS398_12000</name>
</gene>
<feature type="transmembrane region" description="Helical" evidence="2">
    <location>
        <begin position="389"/>
        <end position="407"/>
    </location>
</feature>
<feature type="transmembrane region" description="Helical" evidence="2">
    <location>
        <begin position="6"/>
        <end position="23"/>
    </location>
</feature>
<evidence type="ECO:0000256" key="2">
    <source>
        <dbReference type="SAM" id="Phobius"/>
    </source>
</evidence>
<comment type="caution">
    <text evidence="3">The sequence shown here is derived from an EMBL/GenBank/DDBJ whole genome shotgun (WGS) entry which is preliminary data.</text>
</comment>
<dbReference type="RefSeq" id="WP_202406031.1">
    <property type="nucleotide sequence ID" value="NZ_WVHS01000002.1"/>
</dbReference>
<proteinExistence type="predicted"/>
<organism evidence="3 4">
    <name type="scientific">Hufsiella ginkgonis</name>
    <dbReference type="NCBI Taxonomy" id="2695274"/>
    <lineage>
        <taxon>Bacteria</taxon>
        <taxon>Pseudomonadati</taxon>
        <taxon>Bacteroidota</taxon>
        <taxon>Sphingobacteriia</taxon>
        <taxon>Sphingobacteriales</taxon>
        <taxon>Sphingobacteriaceae</taxon>
        <taxon>Hufsiella</taxon>
    </lineage>
</organism>
<protein>
    <submittedName>
        <fullName evidence="3">Uncharacterized protein</fullName>
    </submittedName>
</protein>
<evidence type="ECO:0000313" key="3">
    <source>
        <dbReference type="EMBL" id="MXV16028.1"/>
    </source>
</evidence>
<dbReference type="AlphaFoldDB" id="A0A7K1XYX1"/>
<dbReference type="EMBL" id="WVHS01000002">
    <property type="protein sequence ID" value="MXV16028.1"/>
    <property type="molecule type" value="Genomic_DNA"/>
</dbReference>
<dbReference type="Proteomes" id="UP000451233">
    <property type="component" value="Unassembled WGS sequence"/>
</dbReference>
<evidence type="ECO:0000256" key="1">
    <source>
        <dbReference type="SAM" id="MobiDB-lite"/>
    </source>
</evidence>
<evidence type="ECO:0000313" key="4">
    <source>
        <dbReference type="Proteomes" id="UP000451233"/>
    </source>
</evidence>
<keyword evidence="2" id="KW-0472">Membrane</keyword>
<name>A0A7K1XYX1_9SPHI</name>
<keyword evidence="4" id="KW-1185">Reference proteome</keyword>
<reference evidence="3 4" key="1">
    <citation type="submission" date="2019-11" db="EMBL/GenBank/DDBJ databases">
        <title>Pedobacter sp. HMF7056 Genome sequencing and assembly.</title>
        <authorList>
            <person name="Kang H."/>
            <person name="Kim H."/>
            <person name="Joh K."/>
        </authorList>
    </citation>
    <scope>NUCLEOTIDE SEQUENCE [LARGE SCALE GENOMIC DNA]</scope>
    <source>
        <strain evidence="3 4">HMF7056</strain>
    </source>
</reference>
<accession>A0A7K1XYX1</accession>
<feature type="region of interest" description="Disordered" evidence="1">
    <location>
        <begin position="422"/>
        <end position="457"/>
    </location>
</feature>
<feature type="transmembrane region" description="Helical" evidence="2">
    <location>
        <begin position="240"/>
        <end position="261"/>
    </location>
</feature>
<keyword evidence="2" id="KW-0812">Transmembrane</keyword>
<keyword evidence="2" id="KW-1133">Transmembrane helix</keyword>
<sequence length="457" mass="50932">MFNNVVLDVVIGIVFIFMLYSLLATSIQEAIATGFALRARTLRDGVINGMLCNTPKISLWKSIILGVWGFLKEAVYTFIHRPAVSKKHKKLGHFFYDHPIIKNYGSSRVFRFPSYIAGGNFSIILLDVLRDEFSRLEDGIIAFKLAGTAGSTEDAVRGELINAADTLKLKDLFSYYASEYKKPVAERVTGLVIEEDTLRILQLHLRNSAYNMDEFKRRLLVWYDDSMDRISGWYKRQVQFILFFIGISLAVIFNVDVIQIAGKLSTDKDARKNLVDLAVKEAESYRTVVDSQRSAKQVDSVSALYRKSLDDARKKIDSGVVNANQVLALGWGDFGRKADSAAIIKAEFGEAKVADTIKKQRLDSLYEKHYVRYKAGHVLSATFTNPSKMTGFLLTALAISLGAPFWFDLLNKLINIRATGKREENNNSSGSTAGVSPGHQAVNVHVGSQTTDEEAVG</sequence>